<dbReference type="InterPro" id="IPR009057">
    <property type="entry name" value="Homeodomain-like_sf"/>
</dbReference>
<evidence type="ECO:0000256" key="4">
    <source>
        <dbReference type="PROSITE-ProRule" id="PRU00335"/>
    </source>
</evidence>
<dbReference type="Pfam" id="PF21993">
    <property type="entry name" value="TetR_C_13_2"/>
    <property type="match status" value="1"/>
</dbReference>
<dbReference type="AlphaFoldDB" id="A0A2T0QXV8"/>
<protein>
    <submittedName>
        <fullName evidence="6">TetR family transcriptional regulator</fullName>
    </submittedName>
</protein>
<dbReference type="PROSITE" id="PS50977">
    <property type="entry name" value="HTH_TETR_2"/>
    <property type="match status" value="1"/>
</dbReference>
<keyword evidence="7" id="KW-1185">Reference proteome</keyword>
<dbReference type="InterPro" id="IPR036271">
    <property type="entry name" value="Tet_transcr_reg_TetR-rel_C_sf"/>
</dbReference>
<sequence length="206" mass="22004">MTTVMDTTTATPSARERMVTSARELIQERGVHGVGMRDVVAHAAAPRGSLQHYFPGGKDQLVAEALTQADTASRRVLRAALADGGDPVDVVRQVLEGWRTTLRDEDFRRGCPFAATTVDTSADNPALRAAVHDRFSSWHADLATLLERPGLPAGRARTLATLVQTALQGSLVLARAHRSTAPLDDVEAELVPLLEAALLTARPATA</sequence>
<dbReference type="PANTHER" id="PTHR47506">
    <property type="entry name" value="TRANSCRIPTIONAL REGULATORY PROTEIN"/>
    <property type="match status" value="1"/>
</dbReference>
<name>A0A2T0QXV8_9ACTN</name>
<organism evidence="6 7">
    <name type="scientific">Kineococcus rhizosphaerae</name>
    <dbReference type="NCBI Taxonomy" id="559628"/>
    <lineage>
        <taxon>Bacteria</taxon>
        <taxon>Bacillati</taxon>
        <taxon>Actinomycetota</taxon>
        <taxon>Actinomycetes</taxon>
        <taxon>Kineosporiales</taxon>
        <taxon>Kineosporiaceae</taxon>
        <taxon>Kineococcus</taxon>
    </lineage>
</organism>
<keyword evidence="2 4" id="KW-0238">DNA-binding</keyword>
<dbReference type="SUPFAM" id="SSF48498">
    <property type="entry name" value="Tetracyclin repressor-like, C-terminal domain"/>
    <property type="match status" value="1"/>
</dbReference>
<gene>
    <name evidence="6" type="ORF">CLV37_11594</name>
</gene>
<proteinExistence type="predicted"/>
<dbReference type="GO" id="GO:0003677">
    <property type="term" value="F:DNA binding"/>
    <property type="evidence" value="ECO:0007669"/>
    <property type="project" value="UniProtKB-UniRule"/>
</dbReference>
<evidence type="ECO:0000313" key="7">
    <source>
        <dbReference type="Proteomes" id="UP000238083"/>
    </source>
</evidence>
<dbReference type="InterPro" id="IPR054156">
    <property type="entry name" value="YxaF_TetR_C"/>
</dbReference>
<evidence type="ECO:0000259" key="5">
    <source>
        <dbReference type="PROSITE" id="PS50977"/>
    </source>
</evidence>
<dbReference type="EMBL" id="PVZF01000015">
    <property type="protein sequence ID" value="PRY10830.1"/>
    <property type="molecule type" value="Genomic_DNA"/>
</dbReference>
<accession>A0A2T0QXV8</accession>
<feature type="domain" description="HTH tetR-type" evidence="5">
    <location>
        <begin position="12"/>
        <end position="72"/>
    </location>
</feature>
<evidence type="ECO:0000313" key="6">
    <source>
        <dbReference type="EMBL" id="PRY10830.1"/>
    </source>
</evidence>
<keyword evidence="3" id="KW-0804">Transcription</keyword>
<dbReference type="Proteomes" id="UP000238083">
    <property type="component" value="Unassembled WGS sequence"/>
</dbReference>
<reference evidence="6 7" key="1">
    <citation type="submission" date="2018-03" db="EMBL/GenBank/DDBJ databases">
        <title>Genomic Encyclopedia of Archaeal and Bacterial Type Strains, Phase II (KMG-II): from individual species to whole genera.</title>
        <authorList>
            <person name="Goeker M."/>
        </authorList>
    </citation>
    <scope>NUCLEOTIDE SEQUENCE [LARGE SCALE GENOMIC DNA]</scope>
    <source>
        <strain evidence="6 7">DSM 19711</strain>
    </source>
</reference>
<comment type="caution">
    <text evidence="6">The sequence shown here is derived from an EMBL/GenBank/DDBJ whole genome shotgun (WGS) entry which is preliminary data.</text>
</comment>
<evidence type="ECO:0000256" key="3">
    <source>
        <dbReference type="ARBA" id="ARBA00023163"/>
    </source>
</evidence>
<feature type="DNA-binding region" description="H-T-H motif" evidence="4">
    <location>
        <begin position="35"/>
        <end position="54"/>
    </location>
</feature>
<evidence type="ECO:0000256" key="1">
    <source>
        <dbReference type="ARBA" id="ARBA00023015"/>
    </source>
</evidence>
<dbReference type="SUPFAM" id="SSF46689">
    <property type="entry name" value="Homeodomain-like"/>
    <property type="match status" value="1"/>
</dbReference>
<evidence type="ECO:0000256" key="2">
    <source>
        <dbReference type="ARBA" id="ARBA00023125"/>
    </source>
</evidence>
<dbReference type="InterPro" id="IPR001647">
    <property type="entry name" value="HTH_TetR"/>
</dbReference>
<dbReference type="Pfam" id="PF00440">
    <property type="entry name" value="TetR_N"/>
    <property type="match status" value="1"/>
</dbReference>
<dbReference type="PANTHER" id="PTHR47506:SF3">
    <property type="entry name" value="HTH-TYPE TRANSCRIPTIONAL REGULATOR LMRA"/>
    <property type="match status" value="1"/>
</dbReference>
<keyword evidence="1" id="KW-0805">Transcription regulation</keyword>
<dbReference type="Gene3D" id="1.10.357.10">
    <property type="entry name" value="Tetracycline Repressor, domain 2"/>
    <property type="match status" value="1"/>
</dbReference>